<evidence type="ECO:0000259" key="18">
    <source>
        <dbReference type="SMART" id="SM00485"/>
    </source>
</evidence>
<evidence type="ECO:0000256" key="13">
    <source>
        <dbReference type="ARBA" id="ARBA00023242"/>
    </source>
</evidence>
<evidence type="ECO:0000256" key="5">
    <source>
        <dbReference type="ARBA" id="ARBA00022723"/>
    </source>
</evidence>
<dbReference type="FunFam" id="1.10.150.20:FF:000009">
    <property type="entry name" value="Flap endonuclease 1"/>
    <property type="match status" value="1"/>
</dbReference>
<dbReference type="InterPro" id="IPR036279">
    <property type="entry name" value="5-3_exonuclease_C_sf"/>
</dbReference>
<comment type="function">
    <text evidence="14">Structure-specific nuclease with 5'-flap endonuclease and 5'-3' exonuclease activities involved in DNA replication and repair. During DNA replication, cleaves the 5'-overhanging flap structure that is generated by displacement synthesis when DNA polymerase encounters the 5'-end of a downstream Okazaki fragment. It enters the flap from the 5'-end and then tracks to cleave the flap base, leaving a nick for ligation. Also involved in the long patch base excision repair (LP-BER) pathway, by cleaving within the apurinic/apyrimidinic (AP) site-terminated flap. Acts as a genome stabilization factor that prevents flaps from equilibrating into structures that lead to duplications and deletions. Also possesses 5'-3' exonuclease activity on nicked or gapped double-stranded DNA, and exhibits RNase H activity. Also involved in replication and repair of rDNA and in repairing mitochondrial DNA.</text>
</comment>
<feature type="compositionally biased region" description="Basic and acidic residues" evidence="16">
    <location>
        <begin position="341"/>
        <end position="350"/>
    </location>
</feature>
<accession>A0A4Z2C0K8</accession>
<keyword evidence="12" id="KW-0234">DNA repair</keyword>
<dbReference type="AlphaFoldDB" id="A0A4Z2C0K8"/>
<comment type="similarity">
    <text evidence="15">Belongs to the XPG/RAD2 endonuclease family. FEN1 subfamily.</text>
</comment>
<name>A0A4Z2C0K8_9TELE</name>
<keyword evidence="4" id="KW-0540">Nuclease</keyword>
<evidence type="ECO:0000256" key="6">
    <source>
        <dbReference type="ARBA" id="ARBA00022759"/>
    </source>
</evidence>
<dbReference type="Proteomes" id="UP000516260">
    <property type="component" value="Chromosome 15"/>
</dbReference>
<dbReference type="InterPro" id="IPR008918">
    <property type="entry name" value="HhH2"/>
</dbReference>
<dbReference type="SUPFAM" id="SSF88723">
    <property type="entry name" value="PIN domain-like"/>
    <property type="match status" value="1"/>
</dbReference>
<evidence type="ECO:0000259" key="17">
    <source>
        <dbReference type="SMART" id="SM00484"/>
    </source>
</evidence>
<comment type="caution">
    <text evidence="19">The sequence shown here is derived from an EMBL/GenBank/DDBJ whole genome shotgun (WGS) entry which is preliminary data.</text>
</comment>
<evidence type="ECO:0000256" key="4">
    <source>
        <dbReference type="ARBA" id="ARBA00022722"/>
    </source>
</evidence>
<evidence type="ECO:0000256" key="16">
    <source>
        <dbReference type="SAM" id="MobiDB-lite"/>
    </source>
</evidence>
<keyword evidence="6" id="KW-0255">Endonuclease</keyword>
<dbReference type="GO" id="GO:0005634">
    <property type="term" value="C:nucleus"/>
    <property type="evidence" value="ECO:0007669"/>
    <property type="project" value="TreeGrafter"/>
</dbReference>
<dbReference type="GO" id="GO:0004523">
    <property type="term" value="F:RNA-DNA hybrid ribonuclease activity"/>
    <property type="evidence" value="ECO:0007669"/>
    <property type="project" value="TreeGrafter"/>
</dbReference>
<dbReference type="GO" id="GO:0006281">
    <property type="term" value="P:DNA repair"/>
    <property type="evidence" value="ECO:0007669"/>
    <property type="project" value="UniProtKB-KW"/>
</dbReference>
<dbReference type="Gene3D" id="1.10.150.20">
    <property type="entry name" value="5' to 3' exonuclease, C-terminal subdomain"/>
    <property type="match status" value="1"/>
</dbReference>
<sequence length="375" mass="42352">MGITKLADLIRSDARDAVSYKDISDYTGKAIALDTSIVMNQFRAATPSLSPLIGVFFRALTFLEHDIKPVFVFDGRPPGEKRAVLEKRAESAGWRSPNRTGTASSSTRDCLQLLKLIGVPVIQAPGDAEALCAWLVKEGTVDAVASEDMDTLPFGASILIRQLNSKKDGEVIEYSLSKLLERLQINHQEVRFTSGSLKMTAKRVTCFLFLAIFSHQFVDLCILLGCDYCEKICGLGPKRALTLIQKHRTIENVILHVNRKTHPVPLFWKYKEARKIFLDAPRTEPAELTWTEPDEEALVEFLCRTTHISEGRVRQRLTKFHQARESKREERAKQQSSEQCRQTRMEDFFRITRKRSGTTEAADSLGSKGKRPKPK</sequence>
<keyword evidence="20" id="KW-1185">Reference proteome</keyword>
<dbReference type="GO" id="GO:0000287">
    <property type="term" value="F:magnesium ion binding"/>
    <property type="evidence" value="ECO:0007669"/>
    <property type="project" value="TreeGrafter"/>
</dbReference>
<keyword evidence="5" id="KW-0479">Metal-binding</keyword>
<evidence type="ECO:0000313" key="20">
    <source>
        <dbReference type="Proteomes" id="UP000516260"/>
    </source>
</evidence>
<evidence type="ECO:0000256" key="10">
    <source>
        <dbReference type="ARBA" id="ARBA00022842"/>
    </source>
</evidence>
<dbReference type="PANTHER" id="PTHR11081:SF49">
    <property type="entry name" value="FLAP ENDONUCLEASE 1 HOMOLOG-RELATED"/>
    <property type="match status" value="1"/>
</dbReference>
<evidence type="ECO:0000256" key="15">
    <source>
        <dbReference type="ARBA" id="ARBA00034726"/>
    </source>
</evidence>
<feature type="region of interest" description="Disordered" evidence="16">
    <location>
        <begin position="322"/>
        <end position="375"/>
    </location>
</feature>
<keyword evidence="8" id="KW-0378">Hydrolase</keyword>
<dbReference type="GO" id="GO:0006260">
    <property type="term" value="P:DNA replication"/>
    <property type="evidence" value="ECO:0007669"/>
    <property type="project" value="UniProtKB-KW"/>
</dbReference>
<gene>
    <name evidence="19" type="ORF">fugu_014217</name>
</gene>
<organism evidence="19 20">
    <name type="scientific">Takifugu bimaculatus</name>
    <dbReference type="NCBI Taxonomy" id="433685"/>
    <lineage>
        <taxon>Eukaryota</taxon>
        <taxon>Metazoa</taxon>
        <taxon>Chordata</taxon>
        <taxon>Craniata</taxon>
        <taxon>Vertebrata</taxon>
        <taxon>Euteleostomi</taxon>
        <taxon>Actinopterygii</taxon>
        <taxon>Neopterygii</taxon>
        <taxon>Teleostei</taxon>
        <taxon>Neoteleostei</taxon>
        <taxon>Acanthomorphata</taxon>
        <taxon>Eupercaria</taxon>
        <taxon>Tetraodontiformes</taxon>
        <taxon>Tetradontoidea</taxon>
        <taxon>Tetraodontidae</taxon>
        <taxon>Takifugu</taxon>
    </lineage>
</organism>
<dbReference type="SMART" id="SM00279">
    <property type="entry name" value="HhH2"/>
    <property type="match status" value="1"/>
</dbReference>
<evidence type="ECO:0000256" key="8">
    <source>
        <dbReference type="ARBA" id="ARBA00022801"/>
    </source>
</evidence>
<evidence type="ECO:0000256" key="9">
    <source>
        <dbReference type="ARBA" id="ARBA00022839"/>
    </source>
</evidence>
<keyword evidence="2" id="KW-0597">Phosphoprotein</keyword>
<comment type="cofactor">
    <cofactor evidence="1">
        <name>Mg(2+)</name>
        <dbReference type="ChEBI" id="CHEBI:18420"/>
    </cofactor>
</comment>
<evidence type="ECO:0008006" key="21">
    <source>
        <dbReference type="Google" id="ProtNLM"/>
    </source>
</evidence>
<feature type="domain" description="XPG N-terminal" evidence="18">
    <location>
        <begin position="1"/>
        <end position="95"/>
    </location>
</feature>
<evidence type="ECO:0000256" key="7">
    <source>
        <dbReference type="ARBA" id="ARBA00022763"/>
    </source>
</evidence>
<keyword evidence="9" id="KW-0269">Exonuclease</keyword>
<evidence type="ECO:0000313" key="19">
    <source>
        <dbReference type="EMBL" id="TNM97971.1"/>
    </source>
</evidence>
<dbReference type="InterPro" id="IPR006086">
    <property type="entry name" value="XPG-I_dom"/>
</dbReference>
<dbReference type="Pfam" id="PF00867">
    <property type="entry name" value="XPG_I"/>
    <property type="match status" value="1"/>
</dbReference>
<dbReference type="InterPro" id="IPR029060">
    <property type="entry name" value="PIN-like_dom_sf"/>
</dbReference>
<dbReference type="PRINTS" id="PR00853">
    <property type="entry name" value="XPGRADSUPER"/>
</dbReference>
<feature type="compositionally biased region" description="Basic and acidic residues" evidence="16">
    <location>
        <begin position="322"/>
        <end position="333"/>
    </location>
</feature>
<protein>
    <recommendedName>
        <fullName evidence="21">XPG-I domain-containing protein</fullName>
    </recommendedName>
</protein>
<evidence type="ECO:0000256" key="11">
    <source>
        <dbReference type="ARBA" id="ARBA00023128"/>
    </source>
</evidence>
<feature type="domain" description="XPG-I" evidence="17">
    <location>
        <begin position="115"/>
        <end position="185"/>
    </location>
</feature>
<dbReference type="SUPFAM" id="SSF47807">
    <property type="entry name" value="5' to 3' exonuclease, C-terminal subdomain"/>
    <property type="match status" value="1"/>
</dbReference>
<dbReference type="PANTHER" id="PTHR11081">
    <property type="entry name" value="FLAP ENDONUCLEASE FAMILY MEMBER"/>
    <property type="match status" value="1"/>
</dbReference>
<dbReference type="GO" id="GO:0003677">
    <property type="term" value="F:DNA binding"/>
    <property type="evidence" value="ECO:0007669"/>
    <property type="project" value="InterPro"/>
</dbReference>
<dbReference type="Gene3D" id="3.40.50.1010">
    <property type="entry name" value="5'-nuclease"/>
    <property type="match status" value="1"/>
</dbReference>
<evidence type="ECO:0000256" key="2">
    <source>
        <dbReference type="ARBA" id="ARBA00022553"/>
    </source>
</evidence>
<proteinExistence type="inferred from homology"/>
<dbReference type="SMART" id="SM00484">
    <property type="entry name" value="XPGI"/>
    <property type="match status" value="1"/>
</dbReference>
<evidence type="ECO:0000256" key="3">
    <source>
        <dbReference type="ARBA" id="ARBA00022705"/>
    </source>
</evidence>
<evidence type="ECO:0000256" key="1">
    <source>
        <dbReference type="ARBA" id="ARBA00001946"/>
    </source>
</evidence>
<dbReference type="GO" id="GO:0030145">
    <property type="term" value="F:manganese ion binding"/>
    <property type="evidence" value="ECO:0007669"/>
    <property type="project" value="TreeGrafter"/>
</dbReference>
<keyword evidence="13" id="KW-0539">Nucleus</keyword>
<dbReference type="Pfam" id="PF00752">
    <property type="entry name" value="XPG_N"/>
    <property type="match status" value="1"/>
</dbReference>
<dbReference type="CDD" id="cd09907">
    <property type="entry name" value="H3TH_FEN1-Euk"/>
    <property type="match status" value="1"/>
</dbReference>
<dbReference type="GO" id="GO:0008409">
    <property type="term" value="F:5'-3' exonuclease activity"/>
    <property type="evidence" value="ECO:0007669"/>
    <property type="project" value="TreeGrafter"/>
</dbReference>
<keyword evidence="10" id="KW-0460">Magnesium</keyword>
<dbReference type="EMBL" id="SWLE01000007">
    <property type="protein sequence ID" value="TNM97971.1"/>
    <property type="molecule type" value="Genomic_DNA"/>
</dbReference>
<dbReference type="InterPro" id="IPR006084">
    <property type="entry name" value="XPG/Rad2"/>
</dbReference>
<dbReference type="InterPro" id="IPR006085">
    <property type="entry name" value="XPG_DNA_repair_N"/>
</dbReference>
<keyword evidence="7" id="KW-0227">DNA damage</keyword>
<keyword evidence="3" id="KW-0235">DNA replication</keyword>
<dbReference type="GO" id="GO:0017108">
    <property type="term" value="F:5'-flap endonuclease activity"/>
    <property type="evidence" value="ECO:0007669"/>
    <property type="project" value="TreeGrafter"/>
</dbReference>
<dbReference type="SMART" id="SM00485">
    <property type="entry name" value="XPGN"/>
    <property type="match status" value="1"/>
</dbReference>
<evidence type="ECO:0000256" key="12">
    <source>
        <dbReference type="ARBA" id="ARBA00023204"/>
    </source>
</evidence>
<keyword evidence="11" id="KW-0496">Mitochondrion</keyword>
<reference evidence="19 20" key="1">
    <citation type="submission" date="2019-04" db="EMBL/GenBank/DDBJ databases">
        <title>The sequence and de novo assembly of Takifugu bimaculatus genome using PacBio and Hi-C technologies.</title>
        <authorList>
            <person name="Xu P."/>
            <person name="Liu B."/>
            <person name="Zhou Z."/>
        </authorList>
    </citation>
    <scope>NUCLEOTIDE SEQUENCE [LARGE SCALE GENOMIC DNA]</scope>
    <source>
        <strain evidence="19">TB-2018</strain>
        <tissue evidence="19">Muscle</tissue>
    </source>
</reference>
<evidence type="ECO:0000256" key="14">
    <source>
        <dbReference type="ARBA" id="ARBA00029382"/>
    </source>
</evidence>